<keyword evidence="4" id="KW-1185">Reference proteome</keyword>
<protein>
    <submittedName>
        <fullName evidence="3">TIGR02186 family protein</fullName>
    </submittedName>
</protein>
<keyword evidence="2" id="KW-0732">Signal</keyword>
<organism evidence="3 4">
    <name type="scientific">Ferrovibrio xuzhouensis</name>
    <dbReference type="NCBI Taxonomy" id="1576914"/>
    <lineage>
        <taxon>Bacteria</taxon>
        <taxon>Pseudomonadati</taxon>
        <taxon>Pseudomonadota</taxon>
        <taxon>Alphaproteobacteria</taxon>
        <taxon>Rhodospirillales</taxon>
        <taxon>Rhodospirillaceae</taxon>
        <taxon>Ferrovibrio</taxon>
    </lineage>
</organism>
<dbReference type="RefSeq" id="WP_379721657.1">
    <property type="nucleotide sequence ID" value="NZ_JBHRYJ010000001.1"/>
</dbReference>
<evidence type="ECO:0000313" key="3">
    <source>
        <dbReference type="EMBL" id="MFC3674525.1"/>
    </source>
</evidence>
<dbReference type="EMBL" id="JBHRYJ010000001">
    <property type="protein sequence ID" value="MFC3674525.1"/>
    <property type="molecule type" value="Genomic_DNA"/>
</dbReference>
<proteinExistence type="predicted"/>
<name>A0ABV7VAN5_9PROT</name>
<feature type="chain" id="PRO_5046791418" evidence="2">
    <location>
        <begin position="27"/>
        <end position="265"/>
    </location>
</feature>
<reference evidence="4" key="1">
    <citation type="journal article" date="2019" name="Int. J. Syst. Evol. Microbiol.">
        <title>The Global Catalogue of Microorganisms (GCM) 10K type strain sequencing project: providing services to taxonomists for standard genome sequencing and annotation.</title>
        <authorList>
            <consortium name="The Broad Institute Genomics Platform"/>
            <consortium name="The Broad Institute Genome Sequencing Center for Infectious Disease"/>
            <person name="Wu L."/>
            <person name="Ma J."/>
        </authorList>
    </citation>
    <scope>NUCLEOTIDE SEQUENCE [LARGE SCALE GENOMIC DNA]</scope>
    <source>
        <strain evidence="4">KCTC 42182</strain>
    </source>
</reference>
<feature type="transmembrane region" description="Helical" evidence="1">
    <location>
        <begin position="241"/>
        <end position="262"/>
    </location>
</feature>
<sequence>MMRQYRLVLLLALLAAPLVASPPASAQTRGATQTRGPAPADSPLITDLSSHLIAITSNFTGTDLLLFGAIDEPGDIIVVVRGPTSTAVVRRKESTFGLWLTRRSATFDGVPAFYAVTSTKPLAEIAPETLLQRLQIGLGGLRFRFVGSGIVEDVDEFRKALIRQKGYEGLYHQSVGGVDFLGPKLFRTAISFPATAPVGTYQAEVYLIRDDRIIAAQSSPLFIDKQGIEQEIYDFSRQAPAAYGLVAVLTAMLAGWLAAVLLRKN</sequence>
<dbReference type="Pfam" id="PF09608">
    <property type="entry name" value="Alph_Pro_TM"/>
    <property type="match status" value="1"/>
</dbReference>
<evidence type="ECO:0000256" key="1">
    <source>
        <dbReference type="SAM" id="Phobius"/>
    </source>
</evidence>
<comment type="caution">
    <text evidence="3">The sequence shown here is derived from an EMBL/GenBank/DDBJ whole genome shotgun (WGS) entry which is preliminary data.</text>
</comment>
<keyword evidence="1" id="KW-0472">Membrane</keyword>
<evidence type="ECO:0000256" key="2">
    <source>
        <dbReference type="SAM" id="SignalP"/>
    </source>
</evidence>
<dbReference type="InterPro" id="IPR019088">
    <property type="entry name" value="CHP02186-rel_TM"/>
</dbReference>
<feature type="signal peptide" evidence="2">
    <location>
        <begin position="1"/>
        <end position="26"/>
    </location>
</feature>
<gene>
    <name evidence="3" type="ORF">ACFOOQ_03160</name>
</gene>
<keyword evidence="1" id="KW-0812">Transmembrane</keyword>
<evidence type="ECO:0000313" key="4">
    <source>
        <dbReference type="Proteomes" id="UP001595711"/>
    </source>
</evidence>
<dbReference type="Proteomes" id="UP001595711">
    <property type="component" value="Unassembled WGS sequence"/>
</dbReference>
<accession>A0ABV7VAN5</accession>
<keyword evidence="1" id="KW-1133">Transmembrane helix</keyword>